<dbReference type="SUPFAM" id="SSF140931">
    <property type="entry name" value="Fic-like"/>
    <property type="match status" value="1"/>
</dbReference>
<proteinExistence type="predicted"/>
<evidence type="ECO:0000313" key="2">
    <source>
        <dbReference type="EMBL" id="MDQ7937538.1"/>
    </source>
</evidence>
<dbReference type="PANTHER" id="PTHR13504:SF40">
    <property type="entry name" value="FIDO DOMAIN-CONTAINING PROTEIN"/>
    <property type="match status" value="1"/>
</dbReference>
<dbReference type="InterPro" id="IPR036597">
    <property type="entry name" value="Fido-like_dom_sf"/>
</dbReference>
<organism evidence="2 3">
    <name type="scientific">Lactiplantibacillus brownii</name>
    <dbReference type="NCBI Taxonomy" id="3069269"/>
    <lineage>
        <taxon>Bacteria</taxon>
        <taxon>Bacillati</taxon>
        <taxon>Bacillota</taxon>
        <taxon>Bacilli</taxon>
        <taxon>Lactobacillales</taxon>
        <taxon>Lactobacillaceae</taxon>
        <taxon>Lactiplantibacillus</taxon>
    </lineage>
</organism>
<dbReference type="InterPro" id="IPR003812">
    <property type="entry name" value="Fido"/>
</dbReference>
<name>A0ABU1A994_9LACO</name>
<feature type="domain" description="Fido" evidence="1">
    <location>
        <begin position="155"/>
        <end position="304"/>
    </location>
</feature>
<accession>A0ABU1A994</accession>
<dbReference type="RefSeq" id="WP_308703279.1">
    <property type="nucleotide sequence ID" value="NZ_JAVCWF010000001.1"/>
</dbReference>
<dbReference type="Gene3D" id="1.10.3290.10">
    <property type="entry name" value="Fido-like domain"/>
    <property type="match status" value="1"/>
</dbReference>
<dbReference type="Proteomes" id="UP001227831">
    <property type="component" value="Unassembled WGS sequence"/>
</dbReference>
<dbReference type="PANTHER" id="PTHR13504">
    <property type="entry name" value="FIDO DOMAIN-CONTAINING PROTEIN DDB_G0283145"/>
    <property type="match status" value="1"/>
</dbReference>
<dbReference type="PROSITE" id="PS51459">
    <property type="entry name" value="FIDO"/>
    <property type="match status" value="1"/>
</dbReference>
<evidence type="ECO:0000259" key="1">
    <source>
        <dbReference type="PROSITE" id="PS51459"/>
    </source>
</evidence>
<dbReference type="EMBL" id="JAVCWF010000001">
    <property type="protein sequence ID" value="MDQ7937538.1"/>
    <property type="molecule type" value="Genomic_DNA"/>
</dbReference>
<comment type="caution">
    <text evidence="2">The sequence shown here is derived from an EMBL/GenBank/DDBJ whole genome shotgun (WGS) entry which is preliminary data.</text>
</comment>
<evidence type="ECO:0000313" key="3">
    <source>
        <dbReference type="Proteomes" id="UP001227831"/>
    </source>
</evidence>
<sequence length="415" mass="48091">MEKYKNLKSVYYENISNNSMDKYKETVNSRKNNELSIYTGLIMSPFKREFRTKEQFEIFYLPSVQIYRLQEDIDSLSKTIEKMMSQLPQVAQTQLFFNNLIDEVQSTNDIEGVRSSREEISLTIDKLMKNNKNGRFSGLVKLYLKFQENKYNTIHEVKDFRDIWNELVSDEIEKADDMPDGKLFRKEGEVINSGERIIHRGDASEDEIISHLSSLVTEMNDENIPSLPKCFVAHYYYEYIHPFYDGNGRTGRFIACSYLSRKLDMMSAINFSSAIVQNKDLYYKAFTDMSNPYNQGEATSFIISMMRLLKKGQYSIIEKLDDGIKKMMIASKLTDNDELSDLAQNVLYIFCQKEIFGNYVGAITDVDMVGITEVSRYLLNKALDELEEKGFIKLISGNPKVHGLTDDIKGKLFED</sequence>
<keyword evidence="3" id="KW-1185">Reference proteome</keyword>
<dbReference type="InterPro" id="IPR040198">
    <property type="entry name" value="Fido_containing"/>
</dbReference>
<protein>
    <submittedName>
        <fullName evidence="2">Fic family protein</fullName>
    </submittedName>
</protein>
<gene>
    <name evidence="2" type="ORF">RA086_07830</name>
</gene>
<dbReference type="Pfam" id="PF02661">
    <property type="entry name" value="Fic"/>
    <property type="match status" value="1"/>
</dbReference>
<reference evidence="2 3" key="1">
    <citation type="journal article" date="2023" name="Int. J. Syst. Evol. Microbiol.">
        <title>Lactiplantibacillus brownii sp. nov., a novel psychrotolerant species isolated from sauerkraut.</title>
        <authorList>
            <person name="Heng Y.C."/>
            <person name="Silvaraju S."/>
            <person name="Lee J.K.Y."/>
            <person name="Kittelmann S."/>
        </authorList>
    </citation>
    <scope>NUCLEOTIDE SEQUENCE [LARGE SCALE GENOMIC DNA]</scope>
    <source>
        <strain evidence="2 3">WILCCON 0030</strain>
    </source>
</reference>